<dbReference type="RefSeq" id="WP_093979477.1">
    <property type="nucleotide sequence ID" value="NZ_CP022515.1"/>
</dbReference>
<reference evidence="2 3" key="1">
    <citation type="submission" date="2017-07" db="EMBL/GenBank/DDBJ databases">
        <title>Genome Sequence of Arenibacter algicola Strain SMS7 Isolated from a culture of the Diatom Skeletonema marinoi.</title>
        <authorList>
            <person name="Topel M."/>
            <person name="Pinder M.I.M."/>
            <person name="Johansson O.N."/>
            <person name="Kourtchenko O."/>
            <person name="Godhe A."/>
            <person name="Clarke A.K."/>
        </authorList>
    </citation>
    <scope>NUCLEOTIDE SEQUENCE [LARGE SCALE GENOMIC DNA]</scope>
    <source>
        <strain evidence="2 3">SMS7</strain>
    </source>
</reference>
<dbReference type="InterPro" id="IPR050410">
    <property type="entry name" value="CCR4/nocturin_mRNA_transcr"/>
</dbReference>
<evidence type="ECO:0000313" key="3">
    <source>
        <dbReference type="Proteomes" id="UP000204551"/>
    </source>
</evidence>
<dbReference type="KEGG" id="aalg:AREALGSMS7_03732"/>
<accession>A0A221V0L8</accession>
<dbReference type="Proteomes" id="UP000204551">
    <property type="component" value="Chromosome"/>
</dbReference>
<keyword evidence="2" id="KW-0269">Exonuclease</keyword>
<keyword evidence="2" id="KW-0540">Nuclease</keyword>
<dbReference type="SUPFAM" id="SSF56219">
    <property type="entry name" value="DNase I-like"/>
    <property type="match status" value="1"/>
</dbReference>
<dbReference type="PANTHER" id="PTHR12121">
    <property type="entry name" value="CARBON CATABOLITE REPRESSOR PROTEIN 4"/>
    <property type="match status" value="1"/>
</dbReference>
<proteinExistence type="predicted"/>
<dbReference type="InterPro" id="IPR005135">
    <property type="entry name" value="Endo/exonuclease/phosphatase"/>
</dbReference>
<dbReference type="GO" id="GO:0004519">
    <property type="term" value="F:endonuclease activity"/>
    <property type="evidence" value="ECO:0007669"/>
    <property type="project" value="UniProtKB-KW"/>
</dbReference>
<dbReference type="Pfam" id="PF03372">
    <property type="entry name" value="Exo_endo_phos"/>
    <property type="match status" value="1"/>
</dbReference>
<dbReference type="Gene3D" id="3.60.10.10">
    <property type="entry name" value="Endonuclease/exonuclease/phosphatase"/>
    <property type="match status" value="1"/>
</dbReference>
<evidence type="ECO:0000313" key="2">
    <source>
        <dbReference type="EMBL" id="ASO07142.1"/>
    </source>
</evidence>
<protein>
    <submittedName>
        <fullName evidence="2">Endonuclease/exonuclease/phosphatase family protein</fullName>
    </submittedName>
</protein>
<dbReference type="EMBL" id="CP022515">
    <property type="protein sequence ID" value="ASO07142.1"/>
    <property type="molecule type" value="Genomic_DNA"/>
</dbReference>
<dbReference type="AlphaFoldDB" id="A0A221V0L8"/>
<evidence type="ECO:0000259" key="1">
    <source>
        <dbReference type="Pfam" id="PF03372"/>
    </source>
</evidence>
<sequence length="282" mass="32755">MKNCITLAMVFFTTFIFSQDRAETNIMSFNIRYDEPKDKDQNWHHRKENVIRMLKFYDLDLIGFQEVLLSQLNYLKTNLQDYDVVGVGRKDGVDKGEFVPIFYRKDRFKKIASGTFWLSETPDKVSRGWDANLERIVTWAILKDQKRQREFLILNTHFDHRGKVARLESAKLLKSKIVGIAKGRPVILTGDFNSLPESDAIIGLTDSTDNNSLVDSKKLAKLSYGPNWTSAGFDTKPFEQRRVIDYIFLKNIPVVHRYAVFTEKLNEICLSDHCPVFVQIEM</sequence>
<dbReference type="CDD" id="cd09083">
    <property type="entry name" value="EEP-1"/>
    <property type="match status" value="1"/>
</dbReference>
<keyword evidence="2" id="KW-0255">Endonuclease</keyword>
<keyword evidence="2" id="KW-0378">Hydrolase</keyword>
<gene>
    <name evidence="2" type="ORF">AREALGSMS7_03732</name>
</gene>
<dbReference type="PANTHER" id="PTHR12121:SF36">
    <property type="entry name" value="ENDONUCLEASE_EXONUCLEASE_PHOSPHATASE DOMAIN-CONTAINING PROTEIN"/>
    <property type="match status" value="1"/>
</dbReference>
<organism evidence="2 3">
    <name type="scientific">Arenibacter algicola</name>
    <dbReference type="NCBI Taxonomy" id="616991"/>
    <lineage>
        <taxon>Bacteria</taxon>
        <taxon>Pseudomonadati</taxon>
        <taxon>Bacteroidota</taxon>
        <taxon>Flavobacteriia</taxon>
        <taxon>Flavobacteriales</taxon>
        <taxon>Flavobacteriaceae</taxon>
        <taxon>Arenibacter</taxon>
    </lineage>
</organism>
<feature type="domain" description="Endonuclease/exonuclease/phosphatase" evidence="1">
    <location>
        <begin position="27"/>
        <end position="273"/>
    </location>
</feature>
<dbReference type="InterPro" id="IPR036691">
    <property type="entry name" value="Endo/exonu/phosph_ase_sf"/>
</dbReference>
<dbReference type="GO" id="GO:0000175">
    <property type="term" value="F:3'-5'-RNA exonuclease activity"/>
    <property type="evidence" value="ECO:0007669"/>
    <property type="project" value="TreeGrafter"/>
</dbReference>
<name>A0A221V0L8_9FLAO</name>